<gene>
    <name evidence="1" type="ORF">Csp_A14440</name>
</gene>
<evidence type="ECO:0000313" key="1">
    <source>
        <dbReference type="EMBL" id="CBA29894.1"/>
    </source>
</evidence>
<sequence>MGWANAFGVPGLKYANQQCENAPWRGIECALRGWLASAKKRLTNHPSES</sequence>
<organism evidence="1">
    <name type="scientific">Curvibacter symbiont subsp. Hydra magnipapillata</name>
    <dbReference type="NCBI Taxonomy" id="667019"/>
    <lineage>
        <taxon>Bacteria</taxon>
        <taxon>Pseudomonadati</taxon>
        <taxon>Pseudomonadota</taxon>
        <taxon>Betaproteobacteria</taxon>
        <taxon>Burkholderiales</taxon>
        <taxon>Comamonadaceae</taxon>
        <taxon>Curvibacter</taxon>
    </lineage>
</organism>
<proteinExistence type="predicted"/>
<name>C9YBE3_CURXX</name>
<accession>C9YBE3</accession>
<dbReference type="AlphaFoldDB" id="C9YBE3"/>
<reference evidence="1" key="1">
    <citation type="journal article" date="2010" name="Nature">
        <title>The dynamic genome of Hydra.</title>
        <authorList>
            <person name="Chapman J.A."/>
            <person name="Kirkness E.F."/>
            <person name="Simakov O."/>
            <person name="Hampson S.E."/>
            <person name="Mitros T."/>
            <person name="Weinmaier T."/>
            <person name="Rattei T."/>
            <person name="Balasubramanian P.G."/>
            <person name="Borman J."/>
            <person name="Busam D."/>
            <person name="Disbennett K."/>
            <person name="Pfannkoch C."/>
            <person name="Sumin N."/>
            <person name="Sutton G."/>
            <person name="Viswanathan L."/>
            <person name="Walenz B."/>
            <person name="Goodstein D.M."/>
            <person name="Hellsten U."/>
            <person name="Kawashima T."/>
            <person name="Prochnik S.E."/>
            <person name="Putnam N.H."/>
            <person name="Shu S."/>
            <person name="Blumberg B."/>
            <person name="Dana C.E."/>
            <person name="Gee L."/>
            <person name="Kibler D.F."/>
            <person name="Law L."/>
            <person name="Lindgens D."/>
            <person name="Martinez D.E."/>
            <person name="Peng J."/>
            <person name="Wigge P.A."/>
            <person name="Bertulat B."/>
            <person name="Guder C."/>
            <person name="Nakamura Y."/>
            <person name="Ozbek S."/>
            <person name="Watanabe H."/>
            <person name="Khalturin K."/>
            <person name="Hemmrich G."/>
            <person name="Franke A."/>
            <person name="Augustin R."/>
            <person name="Fraune S."/>
            <person name="Hayakawa E."/>
            <person name="Hayakawa S."/>
            <person name="Hirose M."/>
            <person name="Hwang J."/>
            <person name="Ikeo K."/>
            <person name="Nishimiya-Fujisawa C."/>
            <person name="Ogura A."/>
            <person name="Takahashi T."/>
            <person name="Steinmetz P.R."/>
            <person name="Zhang X."/>
            <person name="Aufschnaiter R."/>
            <person name="Eder M.K."/>
            <person name="Gorny A.K."/>
            <person name="Salvenmoser W."/>
            <person name="Heimberg A.M."/>
            <person name="Wheeler B.M."/>
            <person name="Peterson K.J."/>
            <person name="Boettger A."/>
            <person name="Tischler P."/>
            <person name="Wolf A."/>
            <person name="Gojobori T."/>
            <person name="Remington K.A."/>
            <person name="Strausberg R.L."/>
            <person name="Venter J."/>
            <person name="Technau U."/>
            <person name="Hobmayer B."/>
            <person name="Bosch T.C."/>
            <person name="Holstein T.W."/>
            <person name="Fujisawa T."/>
            <person name="Bode H.R."/>
            <person name="David C.N."/>
            <person name="Rokhsar D.S."/>
            <person name="Steele R.E."/>
        </authorList>
    </citation>
    <scope>NUCLEOTIDE SEQUENCE</scope>
</reference>
<protein>
    <submittedName>
        <fullName evidence="1">Uncharacterized protein</fullName>
    </submittedName>
</protein>
<dbReference type="EMBL" id="FN543104">
    <property type="protein sequence ID" value="CBA29894.1"/>
    <property type="molecule type" value="Genomic_DNA"/>
</dbReference>